<gene>
    <name evidence="1" type="ORF">HJG40_07930</name>
</gene>
<dbReference type="EMBL" id="JABELD010000055">
    <property type="protein sequence ID" value="MBU2738714.1"/>
    <property type="molecule type" value="Genomic_DNA"/>
</dbReference>
<accession>A0ABS5ZPW9</accession>
<proteinExistence type="predicted"/>
<dbReference type="RefSeq" id="WP_215863684.1">
    <property type="nucleotide sequence ID" value="NZ_JABELD010000055.1"/>
</dbReference>
<organism evidence="1 2">
    <name type="scientific">Acidithiobacillus concretivorus</name>
    <dbReference type="NCBI Taxonomy" id="3063952"/>
    <lineage>
        <taxon>Bacteria</taxon>
        <taxon>Pseudomonadati</taxon>
        <taxon>Pseudomonadota</taxon>
        <taxon>Acidithiobacillia</taxon>
        <taxon>Acidithiobacillales</taxon>
        <taxon>Acidithiobacillaceae</taxon>
        <taxon>Acidithiobacillus</taxon>
    </lineage>
</organism>
<sequence>MTEYLRTQLTRTIRLLGEIDETLALHGRILDSYQPKSNEKIGLFWDRREGRINGALQPLMVRWLMRHFSGGYRWFYTALPLKGLSRKAKSKGGWGLGVDQTRESLNRMQDLIEHRRLIVHQWNYLARSLTHAEAYALDLKAERTSLRDAIPKGPFYAQSLKYNRPPE</sequence>
<comment type="caution">
    <text evidence="1">The sequence shown here is derived from an EMBL/GenBank/DDBJ whole genome shotgun (WGS) entry which is preliminary data.</text>
</comment>
<keyword evidence="2" id="KW-1185">Reference proteome</keyword>
<protein>
    <submittedName>
        <fullName evidence="1">Uncharacterized protein</fullName>
    </submittedName>
</protein>
<dbReference type="Proteomes" id="UP001197028">
    <property type="component" value="Unassembled WGS sequence"/>
</dbReference>
<evidence type="ECO:0000313" key="1">
    <source>
        <dbReference type="EMBL" id="MBU2738714.1"/>
    </source>
</evidence>
<reference evidence="1 2" key="1">
    <citation type="journal article" date="2021" name="ISME J.">
        <title>Genomic evolution of the class Acidithiobacillia: deep-branching Proteobacteria living in extreme acidic conditions.</title>
        <authorList>
            <person name="Moya-Beltran A."/>
            <person name="Beard S."/>
            <person name="Rojas-Villalobos C."/>
            <person name="Issotta F."/>
            <person name="Gallardo Y."/>
            <person name="Ulloa R."/>
            <person name="Giaveno A."/>
            <person name="Degli Esposti M."/>
            <person name="Johnson D.B."/>
            <person name="Quatrini R."/>
        </authorList>
    </citation>
    <scope>NUCLEOTIDE SEQUENCE [LARGE SCALE GENOMIC DNA]</scope>
    <source>
        <strain evidence="1 2">ATCC 19703</strain>
    </source>
</reference>
<evidence type="ECO:0000313" key="2">
    <source>
        <dbReference type="Proteomes" id="UP001197028"/>
    </source>
</evidence>
<name>A0ABS5ZPW9_9PROT</name>